<sequence length="330" mass="37633">MGWLWGSNDNHDKLDPSLREFLKKEAPTGPKPTLPTAPKEKPVEAAPPPAPAPPTQAPADSERPIVPPQSQFQDGRYAHLWKNYTPQDVLMDRGKNEQDKLRDLVDAYNDRNASIGHIAMENCALEYMEQFECFRNPKTWWSLGTMCNAESRRFNRCYDVQSKFLKALGYLTLDARSPDQDEKIQMHADKLYQQMLKQEAEIEKAEAEGREPPKFESVLSKANVARAMAGKQTNITPLPTQGSAQVDMEDEIWSQIKPEARKKYEESIAKLPPKDQEIERMAILGELKAQTGMAKQVEETFVEERINRMKRKETGQATIGDTIKSWWGWG</sequence>
<reference evidence="2" key="2">
    <citation type="submission" date="2020-09" db="EMBL/GenBank/DDBJ databases">
        <title>Reference genome assembly for Australian Ascochyta lentis isolate Al4.</title>
        <authorList>
            <person name="Lee R.C."/>
            <person name="Farfan-Caceres L.M."/>
            <person name="Debler J.W."/>
            <person name="Williams A.H."/>
            <person name="Henares B.M."/>
        </authorList>
    </citation>
    <scope>NUCLEOTIDE SEQUENCE</scope>
    <source>
        <strain evidence="2">Al4</strain>
    </source>
</reference>
<evidence type="ECO:0000313" key="2">
    <source>
        <dbReference type="EMBL" id="KAF9699256.1"/>
    </source>
</evidence>
<dbReference type="OrthoDB" id="2103031at2759"/>
<keyword evidence="3" id="KW-1185">Reference proteome</keyword>
<protein>
    <recommendedName>
        <fullName evidence="4">Autophagy-related protein 6</fullName>
    </recommendedName>
</protein>
<evidence type="ECO:0000256" key="1">
    <source>
        <dbReference type="SAM" id="MobiDB-lite"/>
    </source>
</evidence>
<dbReference type="EMBL" id="RZGK01000005">
    <property type="protein sequence ID" value="KAF9699256.1"/>
    <property type="molecule type" value="Genomic_DNA"/>
</dbReference>
<organism evidence="2 3">
    <name type="scientific">Ascochyta lentis</name>
    <dbReference type="NCBI Taxonomy" id="205686"/>
    <lineage>
        <taxon>Eukaryota</taxon>
        <taxon>Fungi</taxon>
        <taxon>Dikarya</taxon>
        <taxon>Ascomycota</taxon>
        <taxon>Pezizomycotina</taxon>
        <taxon>Dothideomycetes</taxon>
        <taxon>Pleosporomycetidae</taxon>
        <taxon>Pleosporales</taxon>
        <taxon>Pleosporineae</taxon>
        <taxon>Didymellaceae</taxon>
        <taxon>Ascochyta</taxon>
    </lineage>
</organism>
<name>A0A8H7J8Z9_9PLEO</name>
<feature type="compositionally biased region" description="Basic and acidic residues" evidence="1">
    <location>
        <begin position="9"/>
        <end position="26"/>
    </location>
</feature>
<gene>
    <name evidence="2" type="ORF">EKO04_002901</name>
</gene>
<evidence type="ECO:0000313" key="3">
    <source>
        <dbReference type="Proteomes" id="UP000651452"/>
    </source>
</evidence>
<reference evidence="2" key="1">
    <citation type="submission" date="2018-12" db="EMBL/GenBank/DDBJ databases">
        <authorList>
            <person name="Syme R.A."/>
            <person name="Farfan-Caceres L."/>
            <person name="Lichtenzveig J."/>
        </authorList>
    </citation>
    <scope>NUCLEOTIDE SEQUENCE</scope>
    <source>
        <strain evidence="2">Al4</strain>
    </source>
</reference>
<feature type="compositionally biased region" description="Pro residues" evidence="1">
    <location>
        <begin position="45"/>
        <end position="56"/>
    </location>
</feature>
<feature type="region of interest" description="Disordered" evidence="1">
    <location>
        <begin position="1"/>
        <end position="72"/>
    </location>
</feature>
<comment type="caution">
    <text evidence="2">The sequence shown here is derived from an EMBL/GenBank/DDBJ whole genome shotgun (WGS) entry which is preliminary data.</text>
</comment>
<accession>A0A8H7J8Z9</accession>
<dbReference type="Proteomes" id="UP000651452">
    <property type="component" value="Unassembled WGS sequence"/>
</dbReference>
<dbReference type="AlphaFoldDB" id="A0A8H7J8Z9"/>
<proteinExistence type="predicted"/>
<evidence type="ECO:0008006" key="4">
    <source>
        <dbReference type="Google" id="ProtNLM"/>
    </source>
</evidence>